<dbReference type="HOGENOM" id="CLU_001351_0_0_1"/>
<dbReference type="GO" id="GO:0007035">
    <property type="term" value="P:vacuolar acidification"/>
    <property type="evidence" value="ECO:0007669"/>
    <property type="project" value="TreeGrafter"/>
</dbReference>
<evidence type="ECO:0000259" key="4">
    <source>
        <dbReference type="Pfam" id="PF22786"/>
    </source>
</evidence>
<dbReference type="InterPro" id="IPR052208">
    <property type="entry name" value="DmX-like/RAVE_component"/>
</dbReference>
<dbReference type="InterPro" id="IPR022033">
    <property type="entry name" value="Rav1p_C"/>
</dbReference>
<feature type="domain" description="Tag1-like fourth Ig-like" evidence="5">
    <location>
        <begin position="595"/>
        <end position="710"/>
    </location>
</feature>
<keyword evidence="2" id="KW-0472">Membrane</keyword>
<dbReference type="FunCoup" id="Q2GNZ2">
    <property type="interactions" value="58"/>
</dbReference>
<feature type="region of interest" description="Disordered" evidence="1">
    <location>
        <begin position="2133"/>
        <end position="2182"/>
    </location>
</feature>
<evidence type="ECO:0000256" key="2">
    <source>
        <dbReference type="SAM" id="Phobius"/>
    </source>
</evidence>
<dbReference type="Pfam" id="PF26153">
    <property type="entry name" value="LEA-2L_5"/>
    <property type="match status" value="1"/>
</dbReference>
<evidence type="ECO:0000313" key="8">
    <source>
        <dbReference type="Proteomes" id="UP000001056"/>
    </source>
</evidence>
<dbReference type="Pfam" id="PF26174">
    <property type="entry name" value="LEA-2_1"/>
    <property type="match status" value="1"/>
</dbReference>
<dbReference type="eggNOG" id="KOG1064">
    <property type="taxonomic scope" value="Eukaryota"/>
</dbReference>
<dbReference type="VEuPathDB" id="FungiDB:CHGG_10312"/>
<feature type="compositionally biased region" description="Acidic residues" evidence="1">
    <location>
        <begin position="47"/>
        <end position="56"/>
    </location>
</feature>
<dbReference type="GO" id="GO:0043291">
    <property type="term" value="C:RAVE complex"/>
    <property type="evidence" value="ECO:0007669"/>
    <property type="project" value="TreeGrafter"/>
</dbReference>
<organism evidence="7 8">
    <name type="scientific">Chaetomium globosum (strain ATCC 6205 / CBS 148.51 / DSM 1962 / NBRC 6347 / NRRL 1970)</name>
    <name type="common">Soil fungus</name>
    <dbReference type="NCBI Taxonomy" id="306901"/>
    <lineage>
        <taxon>Eukaryota</taxon>
        <taxon>Fungi</taxon>
        <taxon>Dikarya</taxon>
        <taxon>Ascomycota</taxon>
        <taxon>Pezizomycotina</taxon>
        <taxon>Sordariomycetes</taxon>
        <taxon>Sordariomycetidae</taxon>
        <taxon>Sordariales</taxon>
        <taxon>Chaetomiaceae</taxon>
        <taxon>Chaetomium</taxon>
    </lineage>
</organism>
<feature type="domain" description="Tag1-like fifth Ig-like" evidence="6">
    <location>
        <begin position="743"/>
        <end position="851"/>
    </location>
</feature>
<protein>
    <submittedName>
        <fullName evidence="7">Uncharacterized protein</fullName>
    </submittedName>
</protein>
<dbReference type="InterPro" id="IPR036322">
    <property type="entry name" value="WD40_repeat_dom_sf"/>
</dbReference>
<dbReference type="InParanoid" id="Q2GNZ2"/>
<sequence>MADSEQAPLLSAEGNRKSNNNGPESREPEDSFESTPLLSSSAATLQYDDEQDDDHDGDSASITSRATNTSSVKSTKSKQIRWPSIIAMIVLALGALAIMILAFIVPTAVEEYAKQAVVLEPTNLSLESITANGIRARIQANFRLDAQRVVNEHVRRIGRAATWVVGELGTEETKINVYLPEYKDVLLGTAAVPPLSVSIVDGRNNAVDFVADLALGDAEGIRSIANEWLEGRLKTVRVRGQADIQLRAGIIPLGTHSVVESLTFEGSKLPHMPEYNITRMNFKDQPVPGERKAMAADVTIQSFNKYPISVDIPELGFEILLPGCSPANHPILVATATTNGVAVRPHADVLVNAHSLIKKLPNSLTRVCPNSDSSPLDMLFKKYLDGETATALIRGQKHPAGDTPGWITDILSSVTVPVPFPGRSFDNLIRNFSLTDVHFTMPDPAAEPDDPDSNPQVSGNIVVLAGLPSEMNFSLNVTNLRANADVFYKGKKLGELNLKEWQKANSTQIPARKHREATLKIQSHIKNAPLNVTDADVMTDVLQALLFGGDVVLSIKALVDVKVQTTLGQLVVKAVPAEGKIPVKPLGKDLLGAAAPQVGKVEITDTTPASLSLHALINITNPTPYSAHIPFIILHVESNGTIIGEAFAENLDVKPGNNTNLPISAVWSPSMGGEEGRERGRNLLSEYISGYNTSVTIRTHRGSIPSLPLIGEALSRLNLTLPAPRLRLPGGDDDDDNKDDGRNSQPHFIRDATFHVLSSTATFTLVSPLLHNTIYIDSVNATALYNHTEPIGRIEYYDLPFAAPPGFSVTPKLPVDWSLDSVGYGKLRDALGGTMKLDARAVVGVRLGEVDGKGVTAASRMRAILPGKPESRLQALATGCWASRRITVYITGNALAILGRPDQLLQTVYDDDPDPLQAVALDEASGKIAVCTRRVVRVYRPHWCGCGLGEGGGGGRGAAVGACRAVLGSLELYQTSSTLGKPECSWRKRLANPVRLASLSYDSAYIASVGEYDRLVKVWRRLSYGTGEVRFDFIYLRHPQPVTGIQWRRSASCRPDHRECPVHVLRGQCAAREPKSSKMEDGSRWAFVMHGGDLAAATEKAVQEGTQTKEGAAALEHLISVANRSPEICVVLDGRGRMSAWALENIGCKTSKSNVFNVAHVTSPELDFLKGNSGSTSPHVEAYSYCHSGGHLHILLHFFDGRVEVYRGNIAALFDRNPKRRRLTQQCLWTGHSKPIRKIVRNFSGRAIVSRTEHGQGVIWKHELGATRTGLARQAVIPEQGHIHRMCLLRNGRFVVFLRHETISLWDCRQSAPAMLAEQKYDVPGKPLCLLVLPRHKVEDYTTAHIATITSEKKGVVWEVKFPFYSRTHSTTPSSTNGTKHQQPSIREFVKFALEDAGDLAYVLPVDPAGTTPHVSGFLDVFARDVAISYTHSGRVEFWTARVGHSGDGVEWLSTCSMETSVSNPALVSGSTRKKAALVNSARSALTIWDIRGARLEYTQDFENSHTIRDLDWTSTPDMQSILAVGFPHRVLLLSQMRFDYLNEGPAWAAIREISIRDFTPHPIGDSVWLGDGHLVIGAGNQLFVQDRRFDAGSSLVTSLRLPQRRVGQKHWDLFEVVQRLNGPLPVFHPQFLSQCILAGKIVLVHAILMALYRTLKFWAEGDELDDYLGLQLEDFYEVDHTGADAWQTTKTSSNKDPGQYLQRRMSYDDGGDEPFSEEVAAEINERLTRIDVAQLSGHEQIQLVDIIECVGLVEKQRRSLDENGARFVLFFRQHALRKGRTSEIQMGWREINWAYHSTSQDVLVDFVSKQSHGKMLWENARESGIFMWLADNAAVVSCVVPEVKGNGLLIGEQKAQFEVIARNEYTQNELKNPIDCSLFYLALKKKTVLQGLWRMATWNREQGATQKLLANNFEDPKWRTTALKNAYALMSKRRFEYAAAFFLLADHLHDAVNVCLNQLKDLQLAIAVARVYEGDTGPVLRRLLEEEVLAIAAQEGNRWLASWAFWMLHRRDMAVRALITPVYTLLETPGSPDPRSRLFLTDDPALVILYSQLRQKTLQTLRGASKVTPKVEWEFVLHNARLYDRMGCDLLGLDLVRNWEFLQPAGPAAGLGGEVNPLRLLRRRESLVVADLPVSSQQQQQQQQQNVPAEMKSGGHLPKQQPAPTVFEEPDANSLLDSFGF</sequence>
<dbReference type="Proteomes" id="UP000001056">
    <property type="component" value="Unassembled WGS sequence"/>
</dbReference>
<feature type="domain" description="RAVE complex protein Rav1 C-terminal" evidence="3">
    <location>
        <begin position="1434"/>
        <end position="2096"/>
    </location>
</feature>
<dbReference type="PANTHER" id="PTHR13950">
    <property type="entry name" value="RABCONNECTIN-RELATED"/>
    <property type="match status" value="1"/>
</dbReference>
<dbReference type="Gene3D" id="2.130.10.10">
    <property type="entry name" value="YVTN repeat-like/Quinoprotein amine dehydrogenase"/>
    <property type="match status" value="1"/>
</dbReference>
<dbReference type="InterPro" id="IPR059066">
    <property type="entry name" value="Ig_Tag1-like_5th"/>
</dbReference>
<evidence type="ECO:0000259" key="5">
    <source>
        <dbReference type="Pfam" id="PF26150"/>
    </source>
</evidence>
<feature type="compositionally biased region" description="Low complexity" evidence="1">
    <location>
        <begin position="34"/>
        <end position="45"/>
    </location>
</feature>
<feature type="transmembrane region" description="Helical" evidence="2">
    <location>
        <begin position="85"/>
        <end position="105"/>
    </location>
</feature>
<dbReference type="InterPro" id="IPR059065">
    <property type="entry name" value="Ig_Tag1-like_4th"/>
</dbReference>
<dbReference type="InterPro" id="IPR015943">
    <property type="entry name" value="WD40/YVTN_repeat-like_dom_sf"/>
</dbReference>
<reference evidence="8" key="1">
    <citation type="journal article" date="2015" name="Genome Announc.">
        <title>Draft genome sequence of the cellulolytic fungus Chaetomium globosum.</title>
        <authorList>
            <person name="Cuomo C.A."/>
            <person name="Untereiner W.A."/>
            <person name="Ma L.-J."/>
            <person name="Grabherr M."/>
            <person name="Birren B.W."/>
        </authorList>
    </citation>
    <scope>NUCLEOTIDE SEQUENCE [LARGE SCALE GENOMIC DNA]</scope>
    <source>
        <strain evidence="8">ATCC 6205 / CBS 148.51 / DSM 1962 / NBRC 6347 / NRRL 1970</strain>
    </source>
</reference>
<evidence type="ECO:0000259" key="6">
    <source>
        <dbReference type="Pfam" id="PF26153"/>
    </source>
</evidence>
<dbReference type="Pfam" id="PF12234">
    <property type="entry name" value="Rav1p_C"/>
    <property type="match status" value="1"/>
</dbReference>
<dbReference type="EMBL" id="CH408035">
    <property type="protein sequence ID" value="EAQ83908.1"/>
    <property type="molecule type" value="Genomic_DNA"/>
</dbReference>
<feature type="region of interest" description="Disordered" evidence="1">
    <location>
        <begin position="725"/>
        <end position="745"/>
    </location>
</feature>
<dbReference type="OMA" id="TIRTHRG"/>
<dbReference type="STRING" id="306901.Q2GNZ2"/>
<dbReference type="RefSeq" id="XP_001228239.1">
    <property type="nucleotide sequence ID" value="XM_001228238.1"/>
</dbReference>
<proteinExistence type="predicted"/>
<name>Q2GNZ2_CHAGB</name>
<dbReference type="Pfam" id="PF26150">
    <property type="entry name" value="LEA-2_4"/>
    <property type="match status" value="1"/>
</dbReference>
<evidence type="ECO:0000313" key="7">
    <source>
        <dbReference type="EMBL" id="EAQ83908.1"/>
    </source>
</evidence>
<dbReference type="OrthoDB" id="342131at2759"/>
<gene>
    <name evidence="7" type="ORF">CHGG_10312</name>
</gene>
<keyword evidence="2" id="KW-1133">Transmembrane helix</keyword>
<evidence type="ECO:0000256" key="1">
    <source>
        <dbReference type="SAM" id="MobiDB-lite"/>
    </source>
</evidence>
<dbReference type="GeneID" id="4396195"/>
<accession>Q2GNZ2</accession>
<dbReference type="InterPro" id="IPR055011">
    <property type="entry name" value="Tag1_C"/>
</dbReference>
<feature type="region of interest" description="Disordered" evidence="1">
    <location>
        <begin position="1"/>
        <end position="74"/>
    </location>
</feature>
<dbReference type="Pfam" id="PF22786">
    <property type="entry name" value="Tag1_C"/>
    <property type="match status" value="1"/>
</dbReference>
<dbReference type="PANTHER" id="PTHR13950:SF9">
    <property type="entry name" value="RABCONNECTIN-3A"/>
    <property type="match status" value="1"/>
</dbReference>
<evidence type="ECO:0000259" key="3">
    <source>
        <dbReference type="Pfam" id="PF12234"/>
    </source>
</evidence>
<feature type="domain" description="Tag1 C-terminal" evidence="4">
    <location>
        <begin position="471"/>
        <end position="584"/>
    </location>
</feature>
<keyword evidence="2" id="KW-0812">Transmembrane</keyword>
<keyword evidence="8" id="KW-1185">Reference proteome</keyword>
<dbReference type="SUPFAM" id="SSF50978">
    <property type="entry name" value="WD40 repeat-like"/>
    <property type="match status" value="1"/>
</dbReference>